<evidence type="ECO:0000313" key="8">
    <source>
        <dbReference type="Proteomes" id="UP000190256"/>
    </source>
</evidence>
<dbReference type="SUPFAM" id="SSF48008">
    <property type="entry name" value="GntR ligand-binding domain-like"/>
    <property type="match status" value="1"/>
</dbReference>
<keyword evidence="7" id="KW-1185">Reference proteome</keyword>
<dbReference type="Gene3D" id="1.10.10.10">
    <property type="entry name" value="Winged helix-like DNA-binding domain superfamily/Winged helix DNA-binding domain"/>
    <property type="match status" value="1"/>
</dbReference>
<evidence type="ECO:0000256" key="1">
    <source>
        <dbReference type="ARBA" id="ARBA00023015"/>
    </source>
</evidence>
<dbReference type="InterPro" id="IPR008920">
    <property type="entry name" value="TF_FadR/GntR_C"/>
</dbReference>
<dbReference type="SMART" id="SM00895">
    <property type="entry name" value="FCD"/>
    <property type="match status" value="1"/>
</dbReference>
<dbReference type="GO" id="GO:0003677">
    <property type="term" value="F:DNA binding"/>
    <property type="evidence" value="ECO:0007669"/>
    <property type="project" value="UniProtKB-KW"/>
</dbReference>
<dbReference type="SMART" id="SM00345">
    <property type="entry name" value="HTH_GNTR"/>
    <property type="match status" value="1"/>
</dbReference>
<dbReference type="RefSeq" id="WP_078024830.1">
    <property type="nucleotide sequence ID" value="NZ_JADPGM010000005.1"/>
</dbReference>
<dbReference type="SUPFAM" id="SSF46785">
    <property type="entry name" value="Winged helix' DNA-binding domain"/>
    <property type="match status" value="1"/>
</dbReference>
<dbReference type="InterPro" id="IPR000524">
    <property type="entry name" value="Tscrpt_reg_HTH_GntR"/>
</dbReference>
<dbReference type="Proteomes" id="UP000190206">
    <property type="component" value="Unassembled WGS sequence"/>
</dbReference>
<dbReference type="Proteomes" id="UP000190256">
    <property type="component" value="Unassembled WGS sequence"/>
</dbReference>
<dbReference type="PRINTS" id="PR00035">
    <property type="entry name" value="HTHGNTR"/>
</dbReference>
<gene>
    <name evidence="5" type="ORF">BS637_10790</name>
    <name evidence="6" type="ORF">BS638_12495</name>
</gene>
<keyword evidence="1" id="KW-0805">Transcription regulation</keyword>
<keyword evidence="3" id="KW-0804">Transcription</keyword>
<name>A0A1S9I128_9CLOT</name>
<dbReference type="STRING" id="1962263.BS637_10790"/>
<evidence type="ECO:0000313" key="5">
    <source>
        <dbReference type="EMBL" id="OOO61752.1"/>
    </source>
</evidence>
<dbReference type="InterPro" id="IPR036388">
    <property type="entry name" value="WH-like_DNA-bd_sf"/>
</dbReference>
<feature type="domain" description="HTH gntR-type" evidence="4">
    <location>
        <begin position="8"/>
        <end position="76"/>
    </location>
</feature>
<dbReference type="EMBL" id="MRAE01000045">
    <property type="protein sequence ID" value="OOO63978.1"/>
    <property type="molecule type" value="Genomic_DNA"/>
</dbReference>
<evidence type="ECO:0000256" key="2">
    <source>
        <dbReference type="ARBA" id="ARBA00023125"/>
    </source>
</evidence>
<proteinExistence type="predicted"/>
<dbReference type="InterPro" id="IPR011711">
    <property type="entry name" value="GntR_C"/>
</dbReference>
<dbReference type="Pfam" id="PF00392">
    <property type="entry name" value="GntR"/>
    <property type="match status" value="1"/>
</dbReference>
<dbReference type="InterPro" id="IPR036390">
    <property type="entry name" value="WH_DNA-bd_sf"/>
</dbReference>
<evidence type="ECO:0000313" key="7">
    <source>
        <dbReference type="Proteomes" id="UP000190206"/>
    </source>
</evidence>
<dbReference type="Pfam" id="PF07729">
    <property type="entry name" value="FCD"/>
    <property type="match status" value="1"/>
</dbReference>
<dbReference type="CDD" id="cd07377">
    <property type="entry name" value="WHTH_GntR"/>
    <property type="match status" value="1"/>
</dbReference>
<dbReference type="Gene3D" id="1.20.120.530">
    <property type="entry name" value="GntR ligand-binding domain-like"/>
    <property type="match status" value="1"/>
</dbReference>
<dbReference type="PANTHER" id="PTHR43537:SF43">
    <property type="entry name" value="GNTR-FAMILY TRANSCRIPTIONAL REGULATOR"/>
    <property type="match status" value="1"/>
</dbReference>
<dbReference type="GO" id="GO:0003700">
    <property type="term" value="F:DNA-binding transcription factor activity"/>
    <property type="evidence" value="ECO:0007669"/>
    <property type="project" value="InterPro"/>
</dbReference>
<protein>
    <submittedName>
        <fullName evidence="6">GntR family transcriptional regulator</fullName>
    </submittedName>
</protein>
<reference evidence="5 7" key="2">
    <citation type="submission" date="2016-12" db="EMBL/GenBank/DDBJ databases">
        <title>Clostridium tepidum sp. nov., a close relative of Clostridium sporogenes and Clostridium botulinum Group I.</title>
        <authorList>
            <person name="Dobritsa A.P."/>
            <person name="Kutumbaka K."/>
            <person name="Werner K."/>
            <person name="Samadpour M."/>
        </authorList>
    </citation>
    <scope>NUCLEOTIDE SEQUENCE [LARGE SCALE GENOMIC DNA]</scope>
    <source>
        <strain evidence="5 7">PE</strain>
    </source>
</reference>
<sequence length="232" mass="27021">MFMPIKNAKVYEQVIEQIKTMIISGSLQKGDKLPSERELVDQLKVSRTSIREALRALEIVGLIKCKQGEGNFIRDNFDNSLFEPLSLVFMLEKSNKEDIIEVRRIIEVEAAALAAKRITEDQLKNLEYTIDEIKNIEDEKILLKLDKNFHYEIAQASNNFILLNIINSCSTLIDSLIQNARYKIEIMENFDNKQELLDQHEKIYLALKKRDSKLASKLMNEHLEFSERFLEI</sequence>
<evidence type="ECO:0000256" key="3">
    <source>
        <dbReference type="ARBA" id="ARBA00023163"/>
    </source>
</evidence>
<comment type="caution">
    <text evidence="6">The sequence shown here is derived from an EMBL/GenBank/DDBJ whole genome shotgun (WGS) entry which is preliminary data.</text>
</comment>
<evidence type="ECO:0000313" key="6">
    <source>
        <dbReference type="EMBL" id="OOO63978.1"/>
    </source>
</evidence>
<reference evidence="6 8" key="1">
    <citation type="submission" date="2016-12" db="EMBL/GenBank/DDBJ databases">
        <title>Clostridium tepidum sp. nov., a close relative of Clostridium sporogenes and Clostridium botulinum Group I.</title>
        <authorList>
            <person name="Dobritsa A.P."/>
            <person name="Kutumbaka K.K."/>
            <person name="Werner K."/>
            <person name="Wiedmann M."/>
            <person name="Asmus A."/>
            <person name="Samadpour M."/>
        </authorList>
    </citation>
    <scope>NUCLEOTIDE SEQUENCE [LARGE SCALE GENOMIC DNA]</scope>
    <source>
        <strain evidence="6 8">IEH 97212</strain>
    </source>
</reference>
<dbReference type="EMBL" id="MRAD01000010">
    <property type="protein sequence ID" value="OOO61752.1"/>
    <property type="molecule type" value="Genomic_DNA"/>
</dbReference>
<evidence type="ECO:0000259" key="4">
    <source>
        <dbReference type="PROSITE" id="PS50949"/>
    </source>
</evidence>
<keyword evidence="2" id="KW-0238">DNA-binding</keyword>
<dbReference type="OrthoDB" id="9799482at2"/>
<dbReference type="AlphaFoldDB" id="A0A1S9I128"/>
<dbReference type="PANTHER" id="PTHR43537">
    <property type="entry name" value="TRANSCRIPTIONAL REGULATOR, GNTR FAMILY"/>
    <property type="match status" value="1"/>
</dbReference>
<organism evidence="6 8">
    <name type="scientific">Clostridium tepidum</name>
    <dbReference type="NCBI Taxonomy" id="1962263"/>
    <lineage>
        <taxon>Bacteria</taxon>
        <taxon>Bacillati</taxon>
        <taxon>Bacillota</taxon>
        <taxon>Clostridia</taxon>
        <taxon>Eubacteriales</taxon>
        <taxon>Clostridiaceae</taxon>
        <taxon>Clostridium</taxon>
    </lineage>
</organism>
<accession>A0A1S9I128</accession>
<dbReference type="PROSITE" id="PS50949">
    <property type="entry name" value="HTH_GNTR"/>
    <property type="match status" value="1"/>
</dbReference>